<evidence type="ECO:0000313" key="2">
    <source>
        <dbReference type="EMBL" id="EFO64960.1"/>
    </source>
</evidence>
<feature type="repeat" description="ANK" evidence="1">
    <location>
        <begin position="126"/>
        <end position="147"/>
    </location>
</feature>
<dbReference type="Pfam" id="PF12796">
    <property type="entry name" value="Ank_2"/>
    <property type="match status" value="5"/>
</dbReference>
<dbReference type="PROSITE" id="PS50297">
    <property type="entry name" value="ANK_REP_REGION"/>
    <property type="match status" value="2"/>
</dbReference>
<keyword evidence="1" id="KW-0040">ANK repeat</keyword>
<feature type="repeat" description="ANK" evidence="1">
    <location>
        <begin position="323"/>
        <end position="355"/>
    </location>
</feature>
<comment type="caution">
    <text evidence="2">The sequence shown here is derived from an EMBL/GenBank/DDBJ whole genome shotgun (WGS) entry which is preliminary data.</text>
</comment>
<evidence type="ECO:0000313" key="3">
    <source>
        <dbReference type="Proteomes" id="UP000008974"/>
    </source>
</evidence>
<dbReference type="AlphaFoldDB" id="E1EXX6"/>
<evidence type="ECO:0000256" key="1">
    <source>
        <dbReference type="PROSITE-ProRule" id="PRU00023"/>
    </source>
</evidence>
<dbReference type="SMART" id="SM00248">
    <property type="entry name" value="ANK"/>
    <property type="match status" value="12"/>
</dbReference>
<dbReference type="InterPro" id="IPR002110">
    <property type="entry name" value="Ankyrin_rpt"/>
</dbReference>
<dbReference type="SUPFAM" id="SSF48403">
    <property type="entry name" value="Ankyrin repeat"/>
    <property type="match status" value="2"/>
</dbReference>
<dbReference type="STRING" id="658858.E1EXX6"/>
<reference evidence="2 3" key="1">
    <citation type="journal article" date="2010" name="BMC Genomics">
        <title>Genome analysis and comparative genomics of a Giardia intestinalis assemblage E isolate.</title>
        <authorList>
            <person name="Jerlstrom-Hultqvist J."/>
            <person name="Franzen O."/>
            <person name="Ankarklev J."/>
            <person name="Xu F."/>
            <person name="Nohynkova E."/>
            <person name="Andersson J.O."/>
            <person name="Svard S.G."/>
            <person name="Andersson B."/>
        </authorList>
    </citation>
    <scope>NUCLEOTIDE SEQUENCE [LARGE SCALE GENOMIC DNA]</scope>
    <source>
        <strain evidence="2 3">P15</strain>
    </source>
</reference>
<dbReference type="InterPro" id="IPR036770">
    <property type="entry name" value="Ankyrin_rpt-contain_sf"/>
</dbReference>
<dbReference type="PROSITE" id="PS50088">
    <property type="entry name" value="ANK_REPEAT"/>
    <property type="match status" value="3"/>
</dbReference>
<dbReference type="PANTHER" id="PTHR24120">
    <property type="entry name" value="GH07239P"/>
    <property type="match status" value="1"/>
</dbReference>
<dbReference type="Gene3D" id="1.25.40.20">
    <property type="entry name" value="Ankyrin repeat-containing domain"/>
    <property type="match status" value="5"/>
</dbReference>
<dbReference type="OrthoDB" id="20872at2759"/>
<dbReference type="PANTHER" id="PTHR24120:SF4">
    <property type="entry name" value="GH07239P"/>
    <property type="match status" value="1"/>
</dbReference>
<dbReference type="EMBL" id="ACVC01000054">
    <property type="protein sequence ID" value="EFO64960.1"/>
    <property type="molecule type" value="Genomic_DNA"/>
</dbReference>
<accession>E1EXX6</accession>
<proteinExistence type="predicted"/>
<gene>
    <name evidence="2" type="ORF">GLP15_777</name>
</gene>
<protein>
    <submittedName>
        <fullName evidence="2">Protein 21.1</fullName>
    </submittedName>
</protein>
<sequence>MLSRELWFNAIRRHDYAFVNANLDKFKRVRDDIGFTGLMYAAWTNDIEMVRLLADHELNLSNGQGNTATIIAALNGSVDACQYLLTRETIGLNEFGHTPLTLAAAEGVTATIPVLLPYYGTMKDANGWTPLDHAASNGHIDVVKLLIADLSPRILSLDSAIEHAILSGNKHIVELLTLCKDTMTGSPCTTCNYYRELCVSQLSTLASHKTEKNTALGDQPSGYGPLYTGYLDVSLARIEWSRISQLFNERLASIHNTRKSLIIINRYLSALLTLWSSSGQEASSYQTDSSFHGITPLMVAASSGRADLVETFITEYLGRRNNQGLTALMIAARRGHIDCVKLLVSEAKKVDIDGYTALMHAVMANVMSVVDYLADYEGGIRCPDGNTALLLAAKLGHPKVPSSLIKAEAKIKDADDNTALIYAILDRNKQLVSLLHETEASISNHMGLTALMAAAYTNDRDTISLTLSAGKKMRMHGGFTALMIAACFNNREAVEALVSHEAFCVTDTHFSALLLAVVCGSVDASRTLGLVEMTILSPHGHNAVTLSANGPCGSIISDICDGIKSSV</sequence>
<organism evidence="2 3">
    <name type="scientific">Giardia intestinalis (strain P15)</name>
    <name type="common">Giardia lamblia</name>
    <dbReference type="NCBI Taxonomy" id="658858"/>
    <lineage>
        <taxon>Eukaryota</taxon>
        <taxon>Metamonada</taxon>
        <taxon>Diplomonadida</taxon>
        <taxon>Hexamitidae</taxon>
        <taxon>Giardiinae</taxon>
        <taxon>Giardia</taxon>
    </lineage>
</organism>
<dbReference type="Proteomes" id="UP000008974">
    <property type="component" value="Unassembled WGS sequence"/>
</dbReference>
<name>E1EXX6_GIAIA</name>
<dbReference type="OMA" id="MHAVMAN"/>
<feature type="repeat" description="ANK" evidence="1">
    <location>
        <begin position="384"/>
        <end position="416"/>
    </location>
</feature>
<dbReference type="VEuPathDB" id="GiardiaDB:GLP15_777"/>